<evidence type="ECO:0000256" key="1">
    <source>
        <dbReference type="SAM" id="Phobius"/>
    </source>
</evidence>
<reference evidence="2" key="1">
    <citation type="journal article" date="2014" name="Int. J. Syst. Evol. Microbiol.">
        <title>Complete genome sequence of Corynebacterium casei LMG S-19264T (=DSM 44701T), isolated from a smear-ripened cheese.</title>
        <authorList>
            <consortium name="US DOE Joint Genome Institute (JGI-PGF)"/>
            <person name="Walter F."/>
            <person name="Albersmeier A."/>
            <person name="Kalinowski J."/>
            <person name="Ruckert C."/>
        </authorList>
    </citation>
    <scope>NUCLEOTIDE SEQUENCE</scope>
    <source>
        <strain evidence="2">CGMCC 1.8984</strain>
    </source>
</reference>
<evidence type="ECO:0000313" key="2">
    <source>
        <dbReference type="EMBL" id="GGJ74195.1"/>
    </source>
</evidence>
<organism evidence="2 3">
    <name type="scientific">Agromyces bauzanensis</name>
    <dbReference type="NCBI Taxonomy" id="1308924"/>
    <lineage>
        <taxon>Bacteria</taxon>
        <taxon>Bacillati</taxon>
        <taxon>Actinomycetota</taxon>
        <taxon>Actinomycetes</taxon>
        <taxon>Micrococcales</taxon>
        <taxon>Microbacteriaceae</taxon>
        <taxon>Agromyces</taxon>
    </lineage>
</organism>
<keyword evidence="1" id="KW-0812">Transmembrane</keyword>
<gene>
    <name evidence="2" type="ORF">GCM10011372_10370</name>
</gene>
<reference evidence="2" key="2">
    <citation type="submission" date="2020-09" db="EMBL/GenBank/DDBJ databases">
        <authorList>
            <person name="Sun Q."/>
            <person name="Zhou Y."/>
        </authorList>
    </citation>
    <scope>NUCLEOTIDE SEQUENCE</scope>
    <source>
        <strain evidence="2">CGMCC 1.8984</strain>
    </source>
</reference>
<keyword evidence="3" id="KW-1185">Reference proteome</keyword>
<evidence type="ECO:0000313" key="3">
    <source>
        <dbReference type="Proteomes" id="UP000636956"/>
    </source>
</evidence>
<accession>A0A917PFT9</accession>
<comment type="caution">
    <text evidence="2">The sequence shown here is derived from an EMBL/GenBank/DDBJ whole genome shotgun (WGS) entry which is preliminary data.</text>
</comment>
<dbReference type="Proteomes" id="UP000636956">
    <property type="component" value="Unassembled WGS sequence"/>
</dbReference>
<dbReference type="EMBL" id="BMMD01000004">
    <property type="protein sequence ID" value="GGJ74195.1"/>
    <property type="molecule type" value="Genomic_DNA"/>
</dbReference>
<name>A0A917PFT9_9MICO</name>
<proteinExistence type="predicted"/>
<keyword evidence="1" id="KW-0472">Membrane</keyword>
<sequence>MDVRRAVVARLRIGQREHFVKSMLWFAVGVATGFVAAHQLNQTKQGREFFSSIDAKARAFGKAIAEGYHERDAELRAEGDASSTS</sequence>
<keyword evidence="1" id="KW-1133">Transmembrane helix</keyword>
<protein>
    <submittedName>
        <fullName evidence="2">Uncharacterized protein</fullName>
    </submittedName>
</protein>
<feature type="transmembrane region" description="Helical" evidence="1">
    <location>
        <begin position="20"/>
        <end position="40"/>
    </location>
</feature>
<dbReference type="AlphaFoldDB" id="A0A917PFT9"/>